<dbReference type="Proteomes" id="UP000829999">
    <property type="component" value="Chromosome 2"/>
</dbReference>
<dbReference type="GeneID" id="118269017"/>
<organism evidence="2 3">
    <name type="scientific">Spodoptera frugiperda</name>
    <name type="common">Fall armyworm</name>
    <dbReference type="NCBI Taxonomy" id="7108"/>
    <lineage>
        <taxon>Eukaryota</taxon>
        <taxon>Metazoa</taxon>
        <taxon>Ecdysozoa</taxon>
        <taxon>Arthropoda</taxon>
        <taxon>Hexapoda</taxon>
        <taxon>Insecta</taxon>
        <taxon>Pterygota</taxon>
        <taxon>Neoptera</taxon>
        <taxon>Endopterygota</taxon>
        <taxon>Lepidoptera</taxon>
        <taxon>Glossata</taxon>
        <taxon>Ditrysia</taxon>
        <taxon>Noctuoidea</taxon>
        <taxon>Noctuidae</taxon>
        <taxon>Amphipyrinae</taxon>
        <taxon>Spodoptera</taxon>
    </lineage>
</organism>
<dbReference type="OrthoDB" id="6591917at2759"/>
<sequence>MDRYVIREPRVGADYPQGNQMMHFPVNVGRNNMLPQENVYYPPSGPYALQFTNMQNAPNASYPSDVNAMNSPAFGQINMGPGQTQMVTGIDPRYLANYSDNRAQYIVTGQQMQVEPTTTPLDTGLGANYLNSNFGGADRNKVKTFVPQVLTHINRAGPHSEPPKSKTSFGGTTKNTFQNQHNSQTREEQNTITATTKKSTDGNEVIKKEPQNTSVSKMDRLKALQKSGPRAFSGPVEKVLKWHKALQDIGVFVFYEIIAKCVSVRPGESCAKNLVIRDDNGPAMQVVYYEIDFMLPELKVPSTVRVIGRMIAGTCRLQAFSVRPATGDDVATLQRRAAVAAHHVARLCKENGVSQ</sequence>
<dbReference type="RefSeq" id="XP_050555236.1">
    <property type="nucleotide sequence ID" value="XM_050699279.1"/>
</dbReference>
<feature type="region of interest" description="Disordered" evidence="1">
    <location>
        <begin position="154"/>
        <end position="217"/>
    </location>
</feature>
<reference evidence="3" key="1">
    <citation type="submission" date="2025-08" db="UniProtKB">
        <authorList>
            <consortium name="RefSeq"/>
        </authorList>
    </citation>
    <scope>IDENTIFICATION</scope>
    <source>
        <tissue evidence="3">Whole larval tissue</tissue>
    </source>
</reference>
<feature type="compositionally biased region" description="Polar residues" evidence="1">
    <location>
        <begin position="165"/>
        <end position="183"/>
    </location>
</feature>
<dbReference type="AlphaFoldDB" id="A0A9R0DXE2"/>
<keyword evidence="2" id="KW-1185">Reference proteome</keyword>
<proteinExistence type="predicted"/>
<evidence type="ECO:0000313" key="2">
    <source>
        <dbReference type="Proteomes" id="UP000829999"/>
    </source>
</evidence>
<protein>
    <submittedName>
        <fullName evidence="3">Uncharacterized protein LOC118269017 isoform X1</fullName>
    </submittedName>
</protein>
<accession>A0A9R0DXE2</accession>
<name>A0A9R0DXE2_SPOFR</name>
<gene>
    <name evidence="3" type="primary">LOC118269017</name>
</gene>
<feature type="compositionally biased region" description="Basic and acidic residues" evidence="1">
    <location>
        <begin position="198"/>
        <end position="210"/>
    </location>
</feature>
<evidence type="ECO:0000313" key="3">
    <source>
        <dbReference type="RefSeq" id="XP_050555236.1"/>
    </source>
</evidence>
<evidence type="ECO:0000256" key="1">
    <source>
        <dbReference type="SAM" id="MobiDB-lite"/>
    </source>
</evidence>